<sequence>MGNVYIAGLFDVAELTFILFFIFFVGLVIYLNRESRREGYPLEHEQTGIIDRGVPLSDAGKKTFHLPHGRGTYVPEDVPRDELSKVGNIPAKQTFGAAGAPWEPTGDAMADGLGTAAYAMREDYPDLTMDGHPRIVPIANTVHAIEIAAQDRNPVGLSVYAADKKKAGVVSDVWVDQAEHLIRYLEITTNSGKKVLAPMAFAAVQGKSWFGGLIPIVDDQPELIDIDAIRADQFDTVPAIATPGQITRLEEDKIQAYYGGGYIHALPERSEPWI</sequence>
<dbReference type="OrthoDB" id="8557487at2"/>
<comment type="caution">
    <text evidence="4">The sequence shown here is derived from an EMBL/GenBank/DDBJ whole genome shotgun (WGS) entry which is preliminary data.</text>
</comment>
<dbReference type="SUPFAM" id="SSF81490">
    <property type="entry name" value="Photosystem II reaction centre subunit H, transmembrane region"/>
    <property type="match status" value="1"/>
</dbReference>
<dbReference type="RefSeq" id="WP_034959616.1">
    <property type="nucleotide sequence ID" value="NZ_JMIW01000003.1"/>
</dbReference>
<accession>A0A074M9S6</accession>
<evidence type="ECO:0000256" key="1">
    <source>
        <dbReference type="SAM" id="Phobius"/>
    </source>
</evidence>
<dbReference type="STRING" id="1044.EH31_08635"/>
<dbReference type="GO" id="GO:0030077">
    <property type="term" value="C:plasma membrane light-harvesting complex"/>
    <property type="evidence" value="ECO:0007669"/>
    <property type="project" value="InterPro"/>
</dbReference>
<dbReference type="EMBL" id="JMIW01000003">
    <property type="protein sequence ID" value="KEO90149.1"/>
    <property type="molecule type" value="Genomic_DNA"/>
</dbReference>
<dbReference type="InterPro" id="IPR037097">
    <property type="entry name" value="Photo_RC_H_N_sf"/>
</dbReference>
<dbReference type="InterPro" id="IPR011033">
    <property type="entry name" value="PRC_barrel-like_sf"/>
</dbReference>
<dbReference type="SUPFAM" id="SSF50346">
    <property type="entry name" value="PRC-barrel domain"/>
    <property type="match status" value="1"/>
</dbReference>
<organism evidence="4 5">
    <name type="scientific">Erythrobacter longus</name>
    <dbReference type="NCBI Taxonomy" id="1044"/>
    <lineage>
        <taxon>Bacteria</taxon>
        <taxon>Pseudomonadati</taxon>
        <taxon>Pseudomonadota</taxon>
        <taxon>Alphaproteobacteria</taxon>
        <taxon>Sphingomonadales</taxon>
        <taxon>Erythrobacteraceae</taxon>
        <taxon>Erythrobacter/Porphyrobacter group</taxon>
        <taxon>Erythrobacter</taxon>
    </lineage>
</organism>
<keyword evidence="1" id="KW-0812">Transmembrane</keyword>
<evidence type="ECO:0000259" key="3">
    <source>
        <dbReference type="Pfam" id="PF05239"/>
    </source>
</evidence>
<dbReference type="GO" id="GO:0019684">
    <property type="term" value="P:photosynthesis, light reaction"/>
    <property type="evidence" value="ECO:0007669"/>
    <property type="project" value="InterPro"/>
</dbReference>
<dbReference type="AlphaFoldDB" id="A0A074M9S6"/>
<dbReference type="Pfam" id="PF05239">
    <property type="entry name" value="PRC"/>
    <property type="match status" value="1"/>
</dbReference>
<keyword evidence="1" id="KW-1133">Transmembrane helix</keyword>
<feature type="domain" description="Photosynthetic reaction centre H subunit N-terminal" evidence="2">
    <location>
        <begin position="6"/>
        <end position="138"/>
    </location>
</feature>
<dbReference type="Gene3D" id="4.10.540.10">
    <property type="entry name" value="Photosynthetic reaction centre, H subunit, N-terminal domain"/>
    <property type="match status" value="1"/>
</dbReference>
<dbReference type="Gene3D" id="3.90.50.10">
    <property type="entry name" value="Photosynthetic Reaction Center, subunit H, domain 2"/>
    <property type="match status" value="1"/>
</dbReference>
<reference evidence="4 5" key="1">
    <citation type="submission" date="2014-04" db="EMBL/GenBank/DDBJ databases">
        <title>A comprehensive comparison of genomes of Erythrobacter spp. strains.</title>
        <authorList>
            <person name="Zheng Q."/>
        </authorList>
    </citation>
    <scope>NUCLEOTIDE SEQUENCE [LARGE SCALE GENOMIC DNA]</scope>
    <source>
        <strain evidence="4 5">DSM 6997</strain>
    </source>
</reference>
<dbReference type="InterPro" id="IPR027275">
    <property type="entry name" value="PRC-brl_dom"/>
</dbReference>
<dbReference type="InterPro" id="IPR005652">
    <property type="entry name" value="Photo_RC_H"/>
</dbReference>
<keyword evidence="5" id="KW-1185">Reference proteome</keyword>
<keyword evidence="1" id="KW-0472">Membrane</keyword>
<dbReference type="NCBIfam" id="TIGR01150">
    <property type="entry name" value="puhA"/>
    <property type="match status" value="1"/>
</dbReference>
<evidence type="ECO:0000259" key="2">
    <source>
        <dbReference type="Pfam" id="PF03967"/>
    </source>
</evidence>
<dbReference type="Pfam" id="PF03967">
    <property type="entry name" value="PRCH"/>
    <property type="match status" value="1"/>
</dbReference>
<dbReference type="eggNOG" id="COG3861">
    <property type="taxonomic scope" value="Bacteria"/>
</dbReference>
<feature type="transmembrane region" description="Helical" evidence="1">
    <location>
        <begin position="12"/>
        <end position="31"/>
    </location>
</feature>
<feature type="domain" description="PRC-barrel" evidence="3">
    <location>
        <begin position="151"/>
        <end position="204"/>
    </location>
</feature>
<dbReference type="Proteomes" id="UP000027647">
    <property type="component" value="Unassembled WGS sequence"/>
</dbReference>
<evidence type="ECO:0000313" key="5">
    <source>
        <dbReference type="Proteomes" id="UP000027647"/>
    </source>
</evidence>
<proteinExistence type="predicted"/>
<gene>
    <name evidence="4" type="ORF">EH31_08635</name>
</gene>
<name>A0A074M9S6_ERYLO</name>
<evidence type="ECO:0000313" key="4">
    <source>
        <dbReference type="EMBL" id="KEO90149.1"/>
    </source>
</evidence>
<protein>
    <submittedName>
        <fullName evidence="4">Photosynthetic reaction center subunit H</fullName>
    </submittedName>
</protein>
<dbReference type="InterPro" id="IPR014747">
    <property type="entry name" value="Bac_photo_RC_H_C"/>
</dbReference>
<dbReference type="InterPro" id="IPR015810">
    <property type="entry name" value="Photo_RC_H_N"/>
</dbReference>